<evidence type="ECO:0008006" key="5">
    <source>
        <dbReference type="Google" id="ProtNLM"/>
    </source>
</evidence>
<sequence>MDNYKAENQEQEIDLVSLFFAVAHRYKQMAAAAVICAVLFGGFGAVKGMLNQRAIDEAIANGEEVPRTSAEQQYEEDMVEYREAQTKHDTDVTSYKQQLNQNEADQVRAQFDIDNAQEYIDKSVRQKLDPYNVYTSETRFYITTDYKIMPGMDYQNPDYTSAVLSAYNSLLTSHESIITIADQFSMEERYMRELISVSVDNATRLLTITTYGEDADEASRIMDLMLKRMEAVRENIETTVGDHNTKQVSRSDSTTVLTWLRDSQQDTRDNMTGLQNNLTDLQNKHELLEKSIETADQDLAAQEKPAEPKQSGGVKKFVLIGFLLGIVVVAGVAVVRFLMEDKVCVSEDLQSSCGVGVLGTLANAASKSAKGMDASLNKMEKRPDGSADAEMTRLIAATIRNRVPEAENILLTGDIAGDQLTALGEALKASGELDGKNILVSGSILQSSATVSEAAKVDVVVLAADCAVSTHASLRAQKAKLESFGKKVLGCVLYA</sequence>
<organism evidence="3 4">
    <name type="scientific">Faecalibacterium prausnitzii</name>
    <dbReference type="NCBI Taxonomy" id="853"/>
    <lineage>
        <taxon>Bacteria</taxon>
        <taxon>Bacillati</taxon>
        <taxon>Bacillota</taxon>
        <taxon>Clostridia</taxon>
        <taxon>Eubacteriales</taxon>
        <taxon>Oscillospiraceae</taxon>
        <taxon>Faecalibacterium</taxon>
    </lineage>
</organism>
<keyword evidence="2" id="KW-0812">Transmembrane</keyword>
<dbReference type="EMBL" id="QVER01000001">
    <property type="protein sequence ID" value="RGB93897.1"/>
    <property type="molecule type" value="Genomic_DNA"/>
</dbReference>
<feature type="transmembrane region" description="Helical" evidence="2">
    <location>
        <begin position="317"/>
        <end position="339"/>
    </location>
</feature>
<evidence type="ECO:0000256" key="2">
    <source>
        <dbReference type="SAM" id="Phobius"/>
    </source>
</evidence>
<evidence type="ECO:0000313" key="4">
    <source>
        <dbReference type="Proteomes" id="UP000260991"/>
    </source>
</evidence>
<dbReference type="PANTHER" id="PTHR32309">
    <property type="entry name" value="TYROSINE-PROTEIN KINASE"/>
    <property type="match status" value="1"/>
</dbReference>
<proteinExistence type="predicted"/>
<gene>
    <name evidence="3" type="ORF">DWZ46_01475</name>
</gene>
<keyword evidence="1" id="KW-0175">Coiled coil</keyword>
<feature type="transmembrane region" description="Helical" evidence="2">
    <location>
        <begin position="28"/>
        <end position="46"/>
    </location>
</feature>
<dbReference type="InterPro" id="IPR050445">
    <property type="entry name" value="Bact_polysacc_biosynth/exp"/>
</dbReference>
<feature type="coiled-coil region" evidence="1">
    <location>
        <begin position="264"/>
        <end position="298"/>
    </location>
</feature>
<protein>
    <recommendedName>
        <fullName evidence="5">Capsular polysaccharide biosynthesis protein</fullName>
    </recommendedName>
</protein>
<dbReference type="PANTHER" id="PTHR32309:SF31">
    <property type="entry name" value="CAPSULAR EXOPOLYSACCHARIDE FAMILY"/>
    <property type="match status" value="1"/>
</dbReference>
<accession>A0A3E2UCK2</accession>
<dbReference type="RefSeq" id="WP_158402171.1">
    <property type="nucleotide sequence ID" value="NZ_QVER01000001.1"/>
</dbReference>
<keyword evidence="2" id="KW-1133">Transmembrane helix</keyword>
<comment type="caution">
    <text evidence="3">The sequence shown here is derived from an EMBL/GenBank/DDBJ whole genome shotgun (WGS) entry which is preliminary data.</text>
</comment>
<evidence type="ECO:0000256" key="1">
    <source>
        <dbReference type="SAM" id="Coils"/>
    </source>
</evidence>
<dbReference type="AlphaFoldDB" id="A0A3E2UCK2"/>
<evidence type="ECO:0000313" key="3">
    <source>
        <dbReference type="EMBL" id="RGB93897.1"/>
    </source>
</evidence>
<reference evidence="3 4" key="1">
    <citation type="submission" date="2018-08" db="EMBL/GenBank/DDBJ databases">
        <title>A genome reference for cultivated species of the human gut microbiota.</title>
        <authorList>
            <person name="Zou Y."/>
            <person name="Xue W."/>
            <person name="Luo G."/>
        </authorList>
    </citation>
    <scope>NUCLEOTIDE SEQUENCE [LARGE SCALE GENOMIC DNA]</scope>
    <source>
        <strain evidence="3 4">AF32-8AC</strain>
    </source>
</reference>
<keyword evidence="2" id="KW-0472">Membrane</keyword>
<dbReference type="Proteomes" id="UP000260991">
    <property type="component" value="Unassembled WGS sequence"/>
</dbReference>
<name>A0A3E2UCK2_9FIRM</name>